<comment type="caution">
    <text evidence="2">The sequence shown here is derived from an EMBL/GenBank/DDBJ whole genome shotgun (WGS) entry which is preliminary data.</text>
</comment>
<feature type="region of interest" description="Disordered" evidence="1">
    <location>
        <begin position="113"/>
        <end position="169"/>
    </location>
</feature>
<evidence type="ECO:0000256" key="1">
    <source>
        <dbReference type="SAM" id="MobiDB-lite"/>
    </source>
</evidence>
<reference evidence="2 3" key="1">
    <citation type="submission" date="2018-11" db="EMBL/GenBank/DDBJ databases">
        <title>Genome sequence and assembly of Colletotrichum spinosum.</title>
        <authorList>
            <person name="Gan P."/>
            <person name="Shirasu K."/>
        </authorList>
    </citation>
    <scope>NUCLEOTIDE SEQUENCE [LARGE SCALE GENOMIC DNA]</scope>
    <source>
        <strain evidence="2 3">CBS 515.97</strain>
    </source>
</reference>
<sequence>MCSVLLAIGQPSSTPCAVRIPVYCLRSRRVLSHRSSSKTPLASDASGALEEKSESRADDPWSSVGLCRNTTNFRRSEVMSAGAKDTAATLIRPPNSDTSRNLRRVDSMTQRLRERTATRQSLVSNASTSAGPSGLPGRRKHVQAKLGTNDTTPSLQAPPTLPQITRSIA</sequence>
<accession>A0A4V3HSC6</accession>
<dbReference type="EMBL" id="QAPG01000050">
    <property type="protein sequence ID" value="TDZ34709.1"/>
    <property type="molecule type" value="Genomic_DNA"/>
</dbReference>
<organism evidence="2 3">
    <name type="scientific">Colletotrichum spinosum</name>
    <dbReference type="NCBI Taxonomy" id="1347390"/>
    <lineage>
        <taxon>Eukaryota</taxon>
        <taxon>Fungi</taxon>
        <taxon>Dikarya</taxon>
        <taxon>Ascomycota</taxon>
        <taxon>Pezizomycotina</taxon>
        <taxon>Sordariomycetes</taxon>
        <taxon>Hypocreomycetidae</taxon>
        <taxon>Glomerellales</taxon>
        <taxon>Glomerellaceae</taxon>
        <taxon>Colletotrichum</taxon>
        <taxon>Colletotrichum orbiculare species complex</taxon>
    </lineage>
</organism>
<dbReference type="AlphaFoldDB" id="A0A4V3HSC6"/>
<evidence type="ECO:0000313" key="2">
    <source>
        <dbReference type="EMBL" id="TDZ34709.1"/>
    </source>
</evidence>
<dbReference type="Proteomes" id="UP000295083">
    <property type="component" value="Unassembled WGS sequence"/>
</dbReference>
<feature type="compositionally biased region" description="Polar residues" evidence="1">
    <location>
        <begin position="118"/>
        <end position="131"/>
    </location>
</feature>
<feature type="region of interest" description="Disordered" evidence="1">
    <location>
        <begin position="34"/>
        <end position="63"/>
    </location>
</feature>
<name>A0A4V3HSC6_9PEZI</name>
<proteinExistence type="predicted"/>
<gene>
    <name evidence="2" type="ORF">C8035_v002599</name>
</gene>
<feature type="compositionally biased region" description="Basic and acidic residues" evidence="1">
    <location>
        <begin position="49"/>
        <end position="59"/>
    </location>
</feature>
<feature type="compositionally biased region" description="Polar residues" evidence="1">
    <location>
        <begin position="146"/>
        <end position="169"/>
    </location>
</feature>
<evidence type="ECO:0000313" key="3">
    <source>
        <dbReference type="Proteomes" id="UP000295083"/>
    </source>
</evidence>
<protein>
    <submittedName>
        <fullName evidence="2">Uncharacterized protein</fullName>
    </submittedName>
</protein>
<keyword evidence="3" id="KW-1185">Reference proteome</keyword>